<keyword evidence="2" id="KW-0238">DNA-binding</keyword>
<accession>A0ABX5JCI4</accession>
<dbReference type="Gene3D" id="1.20.120.530">
    <property type="entry name" value="GntR ligand-binding domain-like"/>
    <property type="match status" value="1"/>
</dbReference>
<dbReference type="PRINTS" id="PR00035">
    <property type="entry name" value="HTHGNTR"/>
</dbReference>
<dbReference type="InterPro" id="IPR036390">
    <property type="entry name" value="WH_DNA-bd_sf"/>
</dbReference>
<dbReference type="SUPFAM" id="SSF46785">
    <property type="entry name" value="Winged helix' DNA-binding domain"/>
    <property type="match status" value="1"/>
</dbReference>
<keyword evidence="3" id="KW-0804">Transcription</keyword>
<comment type="caution">
    <text evidence="6">The sequence shown here is derived from an EMBL/GenBank/DDBJ whole genome shotgun (WGS) entry which is preliminary data.</text>
</comment>
<organism evidence="6 7">
    <name type="scientific">Cereibacter johrii</name>
    <dbReference type="NCBI Taxonomy" id="445629"/>
    <lineage>
        <taxon>Bacteria</taxon>
        <taxon>Pseudomonadati</taxon>
        <taxon>Pseudomonadota</taxon>
        <taxon>Alphaproteobacteria</taxon>
        <taxon>Rhodobacterales</taxon>
        <taxon>Paracoccaceae</taxon>
        <taxon>Cereibacter</taxon>
    </lineage>
</organism>
<dbReference type="Gene3D" id="1.10.10.10">
    <property type="entry name" value="Winged helix-like DNA-binding domain superfamily/Winged helix DNA-binding domain"/>
    <property type="match status" value="1"/>
</dbReference>
<dbReference type="SMART" id="SM00895">
    <property type="entry name" value="FCD"/>
    <property type="match status" value="1"/>
</dbReference>
<dbReference type="InterPro" id="IPR008920">
    <property type="entry name" value="TF_FadR/GntR_C"/>
</dbReference>
<name>A0ABX5JCI4_9RHOB</name>
<dbReference type="EMBL" id="PZZW01000004">
    <property type="protein sequence ID" value="PTM78535.1"/>
    <property type="molecule type" value="Genomic_DNA"/>
</dbReference>
<feature type="region of interest" description="Disordered" evidence="4">
    <location>
        <begin position="241"/>
        <end position="266"/>
    </location>
</feature>
<proteinExistence type="predicted"/>
<reference evidence="6 7" key="1">
    <citation type="submission" date="2018-04" db="EMBL/GenBank/DDBJ databases">
        <title>Genomic Encyclopedia of Type Strains, Phase III (KMG-III): the genomes of soil and plant-associated and newly described type strains.</title>
        <authorList>
            <person name="Whitman W."/>
        </authorList>
    </citation>
    <scope>NUCLEOTIDE SEQUENCE [LARGE SCALE GENOMIC DNA]</scope>
    <source>
        <strain evidence="6 7">JA192</strain>
    </source>
</reference>
<keyword evidence="7" id="KW-1185">Reference proteome</keyword>
<keyword evidence="1" id="KW-0805">Transcription regulation</keyword>
<dbReference type="SMART" id="SM00345">
    <property type="entry name" value="HTH_GNTR"/>
    <property type="match status" value="1"/>
</dbReference>
<gene>
    <name evidence="6" type="ORF">C8J29_104496</name>
</gene>
<sequence length="266" mass="29302">MALRYDEIVRTGLARQVADLIRAAIMDGRLAIDERLPNEEELAHRFGISRPTVREALKVLAAQNLIRSRRGPAGGTFVTRPDPEGVAQAITDAATLLVGTGSFGREEILVARIETETLCCRLAAANRSAADLERMAAEIALQRQDGLSDEDFCASDVRFHRAIVTATGNGALRLMMHAVIESFIPVTNMLIHRDNERHRAADSHERILQAIAERDGEGAARLIRRHLEGLRGVLDSALERRAAARPPQVSEGEDRTSSDIPRHDDR</sequence>
<dbReference type="InterPro" id="IPR036388">
    <property type="entry name" value="WH-like_DNA-bd_sf"/>
</dbReference>
<dbReference type="InterPro" id="IPR000524">
    <property type="entry name" value="Tscrpt_reg_HTH_GntR"/>
</dbReference>
<feature type="compositionally biased region" description="Basic and acidic residues" evidence="4">
    <location>
        <begin position="252"/>
        <end position="266"/>
    </location>
</feature>
<evidence type="ECO:0000256" key="2">
    <source>
        <dbReference type="ARBA" id="ARBA00023125"/>
    </source>
</evidence>
<evidence type="ECO:0000256" key="3">
    <source>
        <dbReference type="ARBA" id="ARBA00023163"/>
    </source>
</evidence>
<dbReference type="PROSITE" id="PS50949">
    <property type="entry name" value="HTH_GNTR"/>
    <property type="match status" value="1"/>
</dbReference>
<evidence type="ECO:0000256" key="4">
    <source>
        <dbReference type="SAM" id="MobiDB-lite"/>
    </source>
</evidence>
<dbReference type="InterPro" id="IPR011711">
    <property type="entry name" value="GntR_C"/>
</dbReference>
<dbReference type="SUPFAM" id="SSF48008">
    <property type="entry name" value="GntR ligand-binding domain-like"/>
    <property type="match status" value="1"/>
</dbReference>
<dbReference type="PANTHER" id="PTHR43537">
    <property type="entry name" value="TRANSCRIPTIONAL REGULATOR, GNTR FAMILY"/>
    <property type="match status" value="1"/>
</dbReference>
<dbReference type="PANTHER" id="PTHR43537:SF5">
    <property type="entry name" value="UXU OPERON TRANSCRIPTIONAL REGULATOR"/>
    <property type="match status" value="1"/>
</dbReference>
<dbReference type="RefSeq" id="WP_069332129.1">
    <property type="nucleotide sequence ID" value="NZ_MABH01000139.1"/>
</dbReference>
<feature type="domain" description="HTH gntR-type" evidence="5">
    <location>
        <begin position="11"/>
        <end position="81"/>
    </location>
</feature>
<dbReference type="Proteomes" id="UP000240800">
    <property type="component" value="Unassembled WGS sequence"/>
</dbReference>
<evidence type="ECO:0000313" key="7">
    <source>
        <dbReference type="Proteomes" id="UP000240800"/>
    </source>
</evidence>
<dbReference type="Pfam" id="PF07729">
    <property type="entry name" value="FCD"/>
    <property type="match status" value="1"/>
</dbReference>
<evidence type="ECO:0000259" key="5">
    <source>
        <dbReference type="PROSITE" id="PS50949"/>
    </source>
</evidence>
<dbReference type="Pfam" id="PF00392">
    <property type="entry name" value="GntR"/>
    <property type="match status" value="1"/>
</dbReference>
<evidence type="ECO:0000256" key="1">
    <source>
        <dbReference type="ARBA" id="ARBA00023015"/>
    </source>
</evidence>
<evidence type="ECO:0000313" key="6">
    <source>
        <dbReference type="EMBL" id="PTM78535.1"/>
    </source>
</evidence>
<dbReference type="CDD" id="cd07377">
    <property type="entry name" value="WHTH_GntR"/>
    <property type="match status" value="1"/>
</dbReference>
<protein>
    <submittedName>
        <fullName evidence="6">GntR family transcriptional regulator</fullName>
    </submittedName>
</protein>